<gene>
    <name evidence="2" type="ORF">GNZ21_03675</name>
</gene>
<dbReference type="SUPFAM" id="SSF53041">
    <property type="entry name" value="Resolvase-like"/>
    <property type="match status" value="1"/>
</dbReference>
<dbReference type="OrthoDB" id="4807504at2"/>
<dbReference type="EMBL" id="WRPM01000025">
    <property type="protein sequence ID" value="MVT25468.1"/>
    <property type="molecule type" value="Genomic_DNA"/>
</dbReference>
<reference evidence="2 3" key="1">
    <citation type="submission" date="2019-12" db="EMBL/GenBank/DDBJ databases">
        <title>Nesterenkonia muleiensis sp. nov., a novel actinobacterium isolated from sap of Populus euphratica.</title>
        <authorList>
            <person name="Wang R."/>
        </authorList>
    </citation>
    <scope>NUCLEOTIDE SEQUENCE [LARGE SCALE GENOMIC DNA]</scope>
    <source>
        <strain evidence="2 3">F10</strain>
    </source>
</reference>
<sequence>MRAFIYTNSTSAAEQQNHWDACTGLCHQHGYTVIGSVHDAGTPEHGMRTLRQRIRSNDMDIVVIPDPITLGHRVSTVSSVVAELNEAGIRLVTASQPHITHHELMLVSHFSAAEAALTPLMPQR</sequence>
<protein>
    <recommendedName>
        <fullName evidence="1">Resolvase/invertase-type recombinase catalytic domain-containing protein</fullName>
    </recommendedName>
</protein>
<dbReference type="Proteomes" id="UP000460157">
    <property type="component" value="Unassembled WGS sequence"/>
</dbReference>
<dbReference type="RefSeq" id="WP_157321451.1">
    <property type="nucleotide sequence ID" value="NZ_BMFX01000003.1"/>
</dbReference>
<evidence type="ECO:0000259" key="1">
    <source>
        <dbReference type="Pfam" id="PF00239"/>
    </source>
</evidence>
<organism evidence="2 3">
    <name type="scientific">Nesterenkonia alkaliphila</name>
    <dbReference type="NCBI Taxonomy" id="1463631"/>
    <lineage>
        <taxon>Bacteria</taxon>
        <taxon>Bacillati</taxon>
        <taxon>Actinomycetota</taxon>
        <taxon>Actinomycetes</taxon>
        <taxon>Micrococcales</taxon>
        <taxon>Micrococcaceae</taxon>
        <taxon>Nesterenkonia</taxon>
    </lineage>
</organism>
<evidence type="ECO:0000313" key="2">
    <source>
        <dbReference type="EMBL" id="MVT25468.1"/>
    </source>
</evidence>
<dbReference type="InterPro" id="IPR006119">
    <property type="entry name" value="Resolv_N"/>
</dbReference>
<dbReference type="Pfam" id="PF00239">
    <property type="entry name" value="Resolvase"/>
    <property type="match status" value="1"/>
</dbReference>
<dbReference type="GO" id="GO:0000150">
    <property type="term" value="F:DNA strand exchange activity"/>
    <property type="evidence" value="ECO:0007669"/>
    <property type="project" value="InterPro"/>
</dbReference>
<dbReference type="Gene3D" id="3.40.50.1390">
    <property type="entry name" value="Resolvase, N-terminal catalytic domain"/>
    <property type="match status" value="1"/>
</dbReference>
<dbReference type="AlphaFoldDB" id="A0A7K1UG78"/>
<name>A0A7K1UG78_9MICC</name>
<dbReference type="InterPro" id="IPR036162">
    <property type="entry name" value="Resolvase-like_N_sf"/>
</dbReference>
<dbReference type="GO" id="GO:0003677">
    <property type="term" value="F:DNA binding"/>
    <property type="evidence" value="ECO:0007669"/>
    <property type="project" value="InterPro"/>
</dbReference>
<accession>A0A7K1UG78</accession>
<feature type="domain" description="Resolvase/invertase-type recombinase catalytic" evidence="1">
    <location>
        <begin position="10"/>
        <end position="97"/>
    </location>
</feature>
<evidence type="ECO:0000313" key="3">
    <source>
        <dbReference type="Proteomes" id="UP000460157"/>
    </source>
</evidence>
<proteinExistence type="predicted"/>
<keyword evidence="3" id="KW-1185">Reference proteome</keyword>
<comment type="caution">
    <text evidence="2">The sequence shown here is derived from an EMBL/GenBank/DDBJ whole genome shotgun (WGS) entry which is preliminary data.</text>
</comment>